<accession>A0AAD8P901</accession>
<evidence type="ECO:0000256" key="17">
    <source>
        <dbReference type="ARBA" id="ARBA00023180"/>
    </source>
</evidence>
<organism evidence="22 23">
    <name type="scientific">Tagetes erecta</name>
    <name type="common">African marigold</name>
    <dbReference type="NCBI Taxonomy" id="13708"/>
    <lineage>
        <taxon>Eukaryota</taxon>
        <taxon>Viridiplantae</taxon>
        <taxon>Streptophyta</taxon>
        <taxon>Embryophyta</taxon>
        <taxon>Tracheophyta</taxon>
        <taxon>Spermatophyta</taxon>
        <taxon>Magnoliopsida</taxon>
        <taxon>eudicotyledons</taxon>
        <taxon>Gunneridae</taxon>
        <taxon>Pentapetalae</taxon>
        <taxon>asterids</taxon>
        <taxon>campanulids</taxon>
        <taxon>Asterales</taxon>
        <taxon>Asteraceae</taxon>
        <taxon>Asteroideae</taxon>
        <taxon>Heliantheae alliance</taxon>
        <taxon>Tageteae</taxon>
        <taxon>Tagetes</taxon>
    </lineage>
</organism>
<proteinExistence type="predicted"/>
<comment type="catalytic activity">
    <reaction evidence="18">
        <text>L-threonyl-[protein] + ATP = O-phospho-L-threonyl-[protein] + ADP + H(+)</text>
        <dbReference type="Rhea" id="RHEA:46608"/>
        <dbReference type="Rhea" id="RHEA-COMP:11060"/>
        <dbReference type="Rhea" id="RHEA-COMP:11605"/>
        <dbReference type="ChEBI" id="CHEBI:15378"/>
        <dbReference type="ChEBI" id="CHEBI:30013"/>
        <dbReference type="ChEBI" id="CHEBI:30616"/>
        <dbReference type="ChEBI" id="CHEBI:61977"/>
        <dbReference type="ChEBI" id="CHEBI:456216"/>
        <dbReference type="EC" id="2.7.11.1"/>
    </reaction>
</comment>
<evidence type="ECO:0000256" key="12">
    <source>
        <dbReference type="ARBA" id="ARBA00022777"/>
    </source>
</evidence>
<comment type="subcellular location">
    <subcellularLocation>
        <location evidence="1">Cell membrane</location>
        <topology evidence="1">Single-pass membrane protein</topology>
    </subcellularLocation>
</comment>
<keyword evidence="9" id="KW-0732">Signal</keyword>
<dbReference type="GO" id="GO:0005886">
    <property type="term" value="C:plasma membrane"/>
    <property type="evidence" value="ECO:0007669"/>
    <property type="project" value="UniProtKB-SubCell"/>
</dbReference>
<feature type="binding site" evidence="20">
    <location>
        <position position="56"/>
    </location>
    <ligand>
        <name>ATP</name>
        <dbReference type="ChEBI" id="CHEBI:30616"/>
    </ligand>
</feature>
<sequence length="665" mass="75298">MIMSVATRDCISFDFQEMVIATQNFSKSLEIGRGSFGSVYKGKITRGTTSDFVAIKRLHPESIRGSHEFFTEVETLSKLRHSNIVSLIGYCNHDKEKILVYEFMPNGTLDDHLHKHSTTLTWVQRLKICTDAARGLDYLHHGTGIQHPIIHGDIRSANILLNESWEAKISDFGLSKISSRNKASTYVNTCVIDNFGYCDPVYFETGKLRKKSDVYSFGVVLFEIFTGKPVLGEPLYGEGGNLVSWAKMSIKAGKSRNIVDSHISNEIHSKSLKEFISIAYRCLHEELGSRPTMAEVVARLEYLRTEKLGGSLELQPASYKTKIFYRMVHMLLFFCNRGKFGVTKLSSNSNNKIVSGTICSFPSPSLKEFVLDDLKRATQVFSSSLLVGQGGFGKVYRGWVHQDTLAPSEHGDGIAIVVKRFDHISTHEYDEWQAEVNMLGHVAHPNIIRLLGYCKDGPERFLVYEYMPNKSLNYFLFTDGFEVPLSWGTRLMIMIGVARGLTYLHSRNIIFRDMKSSNILLDEAFNAKLAGFGLARYGPETGETHVCTLVKGTFGYIDPHYFQTGRLTMKSDVYSFGVVLLEVLTGRKSIYDQQYEEGQSLVQWATKIKRRNFKKIVDMRLVDNYPLKAASKCFVLALRCVKENPDDRPSSEEVLRRLEQLNVSH</sequence>
<evidence type="ECO:0000256" key="8">
    <source>
        <dbReference type="ARBA" id="ARBA00022692"/>
    </source>
</evidence>
<name>A0AAD8P901_TARER</name>
<keyword evidence="10" id="KW-0677">Repeat</keyword>
<dbReference type="Gene3D" id="3.30.200.20">
    <property type="entry name" value="Phosphorylase Kinase, domain 1"/>
    <property type="match status" value="2"/>
</dbReference>
<comment type="catalytic activity">
    <reaction evidence="19">
        <text>L-seryl-[protein] + ATP = O-phospho-L-seryl-[protein] + ADP + H(+)</text>
        <dbReference type="Rhea" id="RHEA:17989"/>
        <dbReference type="Rhea" id="RHEA-COMP:9863"/>
        <dbReference type="Rhea" id="RHEA-COMP:11604"/>
        <dbReference type="ChEBI" id="CHEBI:15378"/>
        <dbReference type="ChEBI" id="CHEBI:29999"/>
        <dbReference type="ChEBI" id="CHEBI:30616"/>
        <dbReference type="ChEBI" id="CHEBI:83421"/>
        <dbReference type="ChEBI" id="CHEBI:456216"/>
        <dbReference type="EC" id="2.7.11.1"/>
    </reaction>
</comment>
<keyword evidence="15" id="KW-0472">Membrane</keyword>
<dbReference type="FunFam" id="1.10.510.10:FF:000095">
    <property type="entry name" value="protein STRUBBELIG-RECEPTOR FAMILY 8"/>
    <property type="match status" value="1"/>
</dbReference>
<dbReference type="EC" id="2.7.11.1" evidence="2"/>
<dbReference type="AlphaFoldDB" id="A0AAD8P901"/>
<comment type="caution">
    <text evidence="22">The sequence shown here is derived from an EMBL/GenBank/DDBJ whole genome shotgun (WGS) entry which is preliminary data.</text>
</comment>
<dbReference type="GO" id="GO:0004674">
    <property type="term" value="F:protein serine/threonine kinase activity"/>
    <property type="evidence" value="ECO:0007669"/>
    <property type="project" value="UniProtKB-KW"/>
</dbReference>
<evidence type="ECO:0000256" key="13">
    <source>
        <dbReference type="ARBA" id="ARBA00022840"/>
    </source>
</evidence>
<evidence type="ECO:0000256" key="3">
    <source>
        <dbReference type="ARBA" id="ARBA00022475"/>
    </source>
</evidence>
<keyword evidence="11 20" id="KW-0547">Nucleotide-binding</keyword>
<evidence type="ECO:0000256" key="20">
    <source>
        <dbReference type="PROSITE-ProRule" id="PRU10141"/>
    </source>
</evidence>
<evidence type="ECO:0000256" key="15">
    <source>
        <dbReference type="ARBA" id="ARBA00023136"/>
    </source>
</evidence>
<dbReference type="InterPro" id="IPR008266">
    <property type="entry name" value="Tyr_kinase_AS"/>
</dbReference>
<dbReference type="InterPro" id="IPR017441">
    <property type="entry name" value="Protein_kinase_ATP_BS"/>
</dbReference>
<keyword evidence="3" id="KW-1003">Cell membrane</keyword>
<evidence type="ECO:0000256" key="4">
    <source>
        <dbReference type="ARBA" id="ARBA00022527"/>
    </source>
</evidence>
<protein>
    <recommendedName>
        <fullName evidence="2">non-specific serine/threonine protein kinase</fullName>
        <ecNumber evidence="2">2.7.11.1</ecNumber>
    </recommendedName>
</protein>
<evidence type="ECO:0000313" key="23">
    <source>
        <dbReference type="Proteomes" id="UP001229421"/>
    </source>
</evidence>
<dbReference type="PANTHER" id="PTHR47989:SF62">
    <property type="entry name" value="OS05G0423500 PROTEIN"/>
    <property type="match status" value="1"/>
</dbReference>
<dbReference type="InterPro" id="IPR011009">
    <property type="entry name" value="Kinase-like_dom_sf"/>
</dbReference>
<dbReference type="GO" id="GO:0005524">
    <property type="term" value="F:ATP binding"/>
    <property type="evidence" value="ECO:0007669"/>
    <property type="project" value="UniProtKB-UniRule"/>
</dbReference>
<evidence type="ECO:0000256" key="10">
    <source>
        <dbReference type="ARBA" id="ARBA00022737"/>
    </source>
</evidence>
<feature type="domain" description="Protein kinase" evidence="21">
    <location>
        <begin position="381"/>
        <end position="665"/>
    </location>
</feature>
<keyword evidence="23" id="KW-1185">Reference proteome</keyword>
<evidence type="ECO:0000256" key="11">
    <source>
        <dbReference type="ARBA" id="ARBA00022741"/>
    </source>
</evidence>
<dbReference type="Gene3D" id="1.10.510.10">
    <property type="entry name" value="Transferase(Phosphotransferase) domain 1"/>
    <property type="match status" value="2"/>
</dbReference>
<evidence type="ECO:0000256" key="14">
    <source>
        <dbReference type="ARBA" id="ARBA00022989"/>
    </source>
</evidence>
<dbReference type="InterPro" id="IPR000719">
    <property type="entry name" value="Prot_kinase_dom"/>
</dbReference>
<feature type="domain" description="Protein kinase" evidence="21">
    <location>
        <begin position="25"/>
        <end position="303"/>
    </location>
</feature>
<keyword evidence="14" id="KW-1133">Transmembrane helix</keyword>
<keyword evidence="16" id="KW-0675">Receptor</keyword>
<keyword evidence="17" id="KW-0325">Glycoprotein</keyword>
<reference evidence="22" key="1">
    <citation type="journal article" date="2023" name="bioRxiv">
        <title>Improved chromosome-level genome assembly for marigold (Tagetes erecta).</title>
        <authorList>
            <person name="Jiang F."/>
            <person name="Yuan L."/>
            <person name="Wang S."/>
            <person name="Wang H."/>
            <person name="Xu D."/>
            <person name="Wang A."/>
            <person name="Fan W."/>
        </authorList>
    </citation>
    <scope>NUCLEOTIDE SEQUENCE</scope>
    <source>
        <strain evidence="22">WSJ</strain>
        <tissue evidence="22">Leaf</tissue>
    </source>
</reference>
<dbReference type="EMBL" id="JAUHHV010000001">
    <property type="protein sequence ID" value="KAK1436819.1"/>
    <property type="molecule type" value="Genomic_DNA"/>
</dbReference>
<evidence type="ECO:0000259" key="21">
    <source>
        <dbReference type="PROSITE" id="PS50011"/>
    </source>
</evidence>
<dbReference type="PANTHER" id="PTHR47989">
    <property type="entry name" value="OS01G0750732 PROTEIN"/>
    <property type="match status" value="1"/>
</dbReference>
<dbReference type="PROSITE" id="PS00107">
    <property type="entry name" value="PROTEIN_KINASE_ATP"/>
    <property type="match status" value="2"/>
</dbReference>
<keyword evidence="7" id="KW-0808">Transferase</keyword>
<keyword evidence="5" id="KW-0597">Phosphoprotein</keyword>
<dbReference type="PROSITE" id="PS50011">
    <property type="entry name" value="PROTEIN_KINASE_DOM"/>
    <property type="match status" value="2"/>
</dbReference>
<dbReference type="Pfam" id="PF07714">
    <property type="entry name" value="PK_Tyr_Ser-Thr"/>
    <property type="match status" value="2"/>
</dbReference>
<evidence type="ECO:0000256" key="18">
    <source>
        <dbReference type="ARBA" id="ARBA00047899"/>
    </source>
</evidence>
<dbReference type="SUPFAM" id="SSF56112">
    <property type="entry name" value="Protein kinase-like (PK-like)"/>
    <property type="match status" value="2"/>
</dbReference>
<evidence type="ECO:0000256" key="6">
    <source>
        <dbReference type="ARBA" id="ARBA00022614"/>
    </source>
</evidence>
<keyword evidence="13 20" id="KW-0067">ATP-binding</keyword>
<dbReference type="Proteomes" id="UP001229421">
    <property type="component" value="Unassembled WGS sequence"/>
</dbReference>
<dbReference type="CDD" id="cd14066">
    <property type="entry name" value="STKc_IRAK"/>
    <property type="match status" value="2"/>
</dbReference>
<dbReference type="FunFam" id="3.30.200.20:FF:000039">
    <property type="entry name" value="receptor-like protein kinase FERONIA"/>
    <property type="match status" value="1"/>
</dbReference>
<keyword evidence="6" id="KW-0433">Leucine-rich repeat</keyword>
<keyword evidence="12" id="KW-0418">Kinase</keyword>
<gene>
    <name evidence="22" type="ORF">QVD17_02603</name>
</gene>
<keyword evidence="8" id="KW-0812">Transmembrane</keyword>
<evidence type="ECO:0000256" key="16">
    <source>
        <dbReference type="ARBA" id="ARBA00023170"/>
    </source>
</evidence>
<evidence type="ECO:0000256" key="1">
    <source>
        <dbReference type="ARBA" id="ARBA00004162"/>
    </source>
</evidence>
<dbReference type="SMART" id="SM00220">
    <property type="entry name" value="S_TKc"/>
    <property type="match status" value="2"/>
</dbReference>
<evidence type="ECO:0000256" key="9">
    <source>
        <dbReference type="ARBA" id="ARBA00022729"/>
    </source>
</evidence>
<dbReference type="InterPro" id="IPR001245">
    <property type="entry name" value="Ser-Thr/Tyr_kinase_cat_dom"/>
</dbReference>
<dbReference type="FunFam" id="1.10.510.10:FF:000358">
    <property type="entry name" value="Putative leucine-rich repeat receptor-like serine/threonine-protein kinase"/>
    <property type="match status" value="1"/>
</dbReference>
<dbReference type="PROSITE" id="PS00109">
    <property type="entry name" value="PROTEIN_KINASE_TYR"/>
    <property type="match status" value="1"/>
</dbReference>
<evidence type="ECO:0000256" key="19">
    <source>
        <dbReference type="ARBA" id="ARBA00048679"/>
    </source>
</evidence>
<keyword evidence="4" id="KW-0723">Serine/threonine-protein kinase</keyword>
<evidence type="ECO:0000256" key="5">
    <source>
        <dbReference type="ARBA" id="ARBA00022553"/>
    </source>
</evidence>
<evidence type="ECO:0000313" key="22">
    <source>
        <dbReference type="EMBL" id="KAK1436819.1"/>
    </source>
</evidence>
<evidence type="ECO:0000256" key="2">
    <source>
        <dbReference type="ARBA" id="ARBA00012513"/>
    </source>
</evidence>
<feature type="binding site" evidence="20">
    <location>
        <position position="419"/>
    </location>
    <ligand>
        <name>ATP</name>
        <dbReference type="ChEBI" id="CHEBI:30616"/>
    </ligand>
</feature>
<evidence type="ECO:0000256" key="7">
    <source>
        <dbReference type="ARBA" id="ARBA00022679"/>
    </source>
</evidence>